<feature type="region of interest" description="Disordered" evidence="1">
    <location>
        <begin position="75"/>
        <end position="97"/>
    </location>
</feature>
<protein>
    <submittedName>
        <fullName evidence="2">Uncharacterized protein DUF3626</fullName>
    </submittedName>
</protein>
<sequence length="266" mass="28379">MLHVRGQACGPPLEPGLDVTVHLHPDRAAGEAFLVHALARDGVGRPLLETGTVSGDPAVHAGADRWQWEHDAFGGAYDDSPGAQRPKYGSLNHRRRPAGGSVRFGSSHLRLAPHVLARTTFCSSGGSTDPTTLGTVEHMLPSVLADAADLDVLDDYVEAHVHGALRLNRDIAALVLDPSFRGTAVEDAAGSLPFPVEWHHGFVLSVDELAEHETYRGAEVVALGRAVAQGDVLDARIIGDAVRADGHDPLILERLWHCTARFGRPA</sequence>
<dbReference type="Pfam" id="PF12294">
    <property type="entry name" value="DUF3626"/>
    <property type="match status" value="2"/>
</dbReference>
<evidence type="ECO:0000256" key="1">
    <source>
        <dbReference type="SAM" id="MobiDB-lite"/>
    </source>
</evidence>
<comment type="caution">
    <text evidence="2">The sequence shown here is derived from an EMBL/GenBank/DDBJ whole genome shotgun (WGS) entry which is preliminary data.</text>
</comment>
<dbReference type="Proteomes" id="UP000225548">
    <property type="component" value="Unassembled WGS sequence"/>
</dbReference>
<name>A0A2A9E6K1_9MICO</name>
<dbReference type="InterPro" id="IPR022074">
    <property type="entry name" value="DUF3626"/>
</dbReference>
<dbReference type="EMBL" id="PDJG01000001">
    <property type="protein sequence ID" value="PFG34181.1"/>
    <property type="molecule type" value="Genomic_DNA"/>
</dbReference>
<dbReference type="AlphaFoldDB" id="A0A2A9E6K1"/>
<keyword evidence="3" id="KW-1185">Reference proteome</keyword>
<reference evidence="2 3" key="1">
    <citation type="submission" date="2017-10" db="EMBL/GenBank/DDBJ databases">
        <title>Sequencing the genomes of 1000 actinobacteria strains.</title>
        <authorList>
            <person name="Klenk H.-P."/>
        </authorList>
    </citation>
    <scope>NUCLEOTIDE SEQUENCE [LARGE SCALE GENOMIC DNA]</scope>
    <source>
        <strain evidence="2 3">DSM 18966</strain>
    </source>
</reference>
<gene>
    <name evidence="2" type="ORF">ATL42_2086</name>
</gene>
<evidence type="ECO:0000313" key="3">
    <source>
        <dbReference type="Proteomes" id="UP000225548"/>
    </source>
</evidence>
<dbReference type="OrthoDB" id="3770261at2"/>
<organism evidence="2 3">
    <name type="scientific">Sanguibacter antarcticus</name>
    <dbReference type="NCBI Taxonomy" id="372484"/>
    <lineage>
        <taxon>Bacteria</taxon>
        <taxon>Bacillati</taxon>
        <taxon>Actinomycetota</taxon>
        <taxon>Actinomycetes</taxon>
        <taxon>Micrococcales</taxon>
        <taxon>Sanguibacteraceae</taxon>
        <taxon>Sanguibacter</taxon>
    </lineage>
</organism>
<accession>A0A2A9E6K1</accession>
<evidence type="ECO:0000313" key="2">
    <source>
        <dbReference type="EMBL" id="PFG34181.1"/>
    </source>
</evidence>
<proteinExistence type="predicted"/>